<protein>
    <submittedName>
        <fullName evidence="8">Uncharacterized protein</fullName>
    </submittedName>
</protein>
<dbReference type="GO" id="GO:0000055">
    <property type="term" value="P:ribosomal large subunit export from nucleus"/>
    <property type="evidence" value="ECO:0007669"/>
    <property type="project" value="InterPro"/>
</dbReference>
<keyword evidence="4" id="KW-0653">Protein transport</keyword>
<dbReference type="Proteomes" id="UP000095023">
    <property type="component" value="Unassembled WGS sequence"/>
</dbReference>
<organism evidence="8 9">
    <name type="scientific">Tortispora caseinolytica NRRL Y-17796</name>
    <dbReference type="NCBI Taxonomy" id="767744"/>
    <lineage>
        <taxon>Eukaryota</taxon>
        <taxon>Fungi</taxon>
        <taxon>Dikarya</taxon>
        <taxon>Ascomycota</taxon>
        <taxon>Saccharomycotina</taxon>
        <taxon>Trigonopsidomycetes</taxon>
        <taxon>Trigonopsidales</taxon>
        <taxon>Trigonopsidaceae</taxon>
        <taxon>Tortispora</taxon>
    </lineage>
</organism>
<evidence type="ECO:0000256" key="2">
    <source>
        <dbReference type="ARBA" id="ARBA00022448"/>
    </source>
</evidence>
<dbReference type="PANTHER" id="PTHR13257">
    <property type="entry name" value="NUCLEOPORIN NUP84-RELATED"/>
    <property type="match status" value="1"/>
</dbReference>
<dbReference type="GO" id="GO:0006606">
    <property type="term" value="P:protein import into nucleus"/>
    <property type="evidence" value="ECO:0007669"/>
    <property type="project" value="TreeGrafter"/>
</dbReference>
<dbReference type="InterPro" id="IPR037700">
    <property type="entry name" value="NUP88/NUP82"/>
</dbReference>
<name>A0A1E4TCB7_9ASCO</name>
<dbReference type="GO" id="GO:0000056">
    <property type="term" value="P:ribosomal small subunit export from nucleus"/>
    <property type="evidence" value="ECO:0007669"/>
    <property type="project" value="InterPro"/>
</dbReference>
<evidence type="ECO:0000256" key="4">
    <source>
        <dbReference type="ARBA" id="ARBA00022927"/>
    </source>
</evidence>
<dbReference type="PANTHER" id="PTHR13257:SF0">
    <property type="entry name" value="NUCLEAR PORE COMPLEX PROTEIN NUP88"/>
    <property type="match status" value="1"/>
</dbReference>
<keyword evidence="9" id="KW-1185">Reference proteome</keyword>
<keyword evidence="7" id="KW-0539">Nucleus</keyword>
<dbReference type="GO" id="GO:0006406">
    <property type="term" value="P:mRNA export from nucleus"/>
    <property type="evidence" value="ECO:0007669"/>
    <property type="project" value="TreeGrafter"/>
</dbReference>
<keyword evidence="3" id="KW-0509">mRNA transport</keyword>
<proteinExistence type="predicted"/>
<dbReference type="EMBL" id="KV453843">
    <property type="protein sequence ID" value="ODV89367.1"/>
    <property type="molecule type" value="Genomic_DNA"/>
</dbReference>
<comment type="subcellular location">
    <subcellularLocation>
        <location evidence="1">Nucleus</location>
        <location evidence="1">Nuclear pore complex</location>
    </subcellularLocation>
</comment>
<reference evidence="9" key="1">
    <citation type="submission" date="2016-02" db="EMBL/GenBank/DDBJ databases">
        <title>Comparative genomics of biotechnologically important yeasts.</title>
        <authorList>
            <consortium name="DOE Joint Genome Institute"/>
            <person name="Riley R."/>
            <person name="Haridas S."/>
            <person name="Wolfe K.H."/>
            <person name="Lopes M.R."/>
            <person name="Hittinger C.T."/>
            <person name="Goker M."/>
            <person name="Salamov A."/>
            <person name="Wisecaver J."/>
            <person name="Long T.M."/>
            <person name="Aerts A.L."/>
            <person name="Barry K."/>
            <person name="Choi C."/>
            <person name="Clum A."/>
            <person name="Coughlan A.Y."/>
            <person name="Deshpande S."/>
            <person name="Douglass A.P."/>
            <person name="Hanson S.J."/>
            <person name="Klenk H.-P."/>
            <person name="Labutti K."/>
            <person name="Lapidus A."/>
            <person name="Lindquist E."/>
            <person name="Lipzen A."/>
            <person name="Meier-Kolthoff J.P."/>
            <person name="Ohm R.A."/>
            <person name="Otillar R.P."/>
            <person name="Pangilinan J."/>
            <person name="Peng Y."/>
            <person name="Rokas A."/>
            <person name="Rosa C.A."/>
            <person name="Scheuner C."/>
            <person name="Sibirny A.A."/>
            <person name="Slot J.C."/>
            <person name="Stielow J.B."/>
            <person name="Sun H."/>
            <person name="Kurtzman C.P."/>
            <person name="Blackwell M."/>
            <person name="Jeffries T.W."/>
            <person name="Grigoriev I.V."/>
        </authorList>
    </citation>
    <scope>NUCLEOTIDE SEQUENCE [LARGE SCALE GENOMIC DNA]</scope>
    <source>
        <strain evidence="9">NRRL Y-17796</strain>
    </source>
</reference>
<accession>A0A1E4TCB7</accession>
<dbReference type="GO" id="GO:0005643">
    <property type="term" value="C:nuclear pore"/>
    <property type="evidence" value="ECO:0007669"/>
    <property type="project" value="UniProtKB-SubCell"/>
</dbReference>
<dbReference type="AlphaFoldDB" id="A0A1E4TCB7"/>
<sequence>MRVPGFPDLEIVGSRLLYTSGEIELPFLPAQILPHTHHILVYDSSHASIIYVNPSKQTPPVLCPLVLPQLTETIQQIRWHPIAANPTLTVLMDGVDVALVEAPSPARSTSISIPSATIYPLFPRKKTNTFSLDSDRTALSFDFAASGFAIYLSDNNSDIYTFGPLLPTQIRPSPAVVDAAFRELVDTAAQSETPDENSLKNLSWLSSQSRALRSSHSSIIERSPLIRPSLFGPFYLSPYPEVLYNSQLLRIHVLPASDPMTAMLMPLLCLQYDSGVVFVLDPDPVAATMSINHAAPHHTLGLLEFTPVPNLHALYFSDTSHIIYTVTTDLRLFALDTRAWTSTLLARLTAPESDVHYSDLENTHIVESVLPQLNHLPTLTITTDNIAGFDKVYLDNELEPYVLYSLDGCVFRDPGEVDRIPPPPPLPLDFSIDEKAVVPTRKPTYSCSISSPFNTRQDYVKVMQQVNPASVQAAVRDIVAGLTPERRRLYTQPVAASEFSTALLIAIADKMTSGYLQPFLGLVNDLRNHITAQLEEMERQLLKIAEAEEFKRKVLSEDKLQEVYEQFNSRSVRISERIDRLIENLRDVDYKVSGKHGLSAADKEFCKEVRSASSMVSGLKAKLDKIKGSIQSLESMKARSAEKVHNTPSIRGINFTSAQEIDNALKTLSARIDHLKYDLQILQSSVPY</sequence>
<evidence type="ECO:0000256" key="5">
    <source>
        <dbReference type="ARBA" id="ARBA00023010"/>
    </source>
</evidence>
<gene>
    <name evidence="8" type="ORF">CANCADRAFT_138921</name>
</gene>
<evidence type="ECO:0000256" key="6">
    <source>
        <dbReference type="ARBA" id="ARBA00023132"/>
    </source>
</evidence>
<keyword evidence="6" id="KW-0906">Nuclear pore complex</keyword>
<evidence type="ECO:0000256" key="7">
    <source>
        <dbReference type="ARBA" id="ARBA00023242"/>
    </source>
</evidence>
<evidence type="ECO:0000256" key="3">
    <source>
        <dbReference type="ARBA" id="ARBA00022816"/>
    </source>
</evidence>
<evidence type="ECO:0000313" key="8">
    <source>
        <dbReference type="EMBL" id="ODV89367.1"/>
    </source>
</evidence>
<keyword evidence="2" id="KW-0813">Transport</keyword>
<evidence type="ECO:0000256" key="1">
    <source>
        <dbReference type="ARBA" id="ARBA00004567"/>
    </source>
</evidence>
<dbReference type="GO" id="GO:0017056">
    <property type="term" value="F:structural constituent of nuclear pore"/>
    <property type="evidence" value="ECO:0007669"/>
    <property type="project" value="InterPro"/>
</dbReference>
<keyword evidence="5" id="KW-0811">Translocation</keyword>
<evidence type="ECO:0000313" key="9">
    <source>
        <dbReference type="Proteomes" id="UP000095023"/>
    </source>
</evidence>